<dbReference type="RefSeq" id="WP_012585650.1">
    <property type="nucleotide sequence ID" value="NC_011662.2"/>
</dbReference>
<dbReference type="STRING" id="85643.Tmz1t_2745"/>
<name>C4KAB9_THASP</name>
<reference evidence="2" key="1">
    <citation type="submission" date="2009-05" db="EMBL/GenBank/DDBJ databases">
        <title>Complete sequence of chromosome of Thauera sp. MZ1T.</title>
        <authorList>
            <consortium name="US DOE Joint Genome Institute"/>
            <person name="Lucas S."/>
            <person name="Copeland A."/>
            <person name="Lapidus A."/>
            <person name="Glavina del Rio T."/>
            <person name="Dalin E."/>
            <person name="Tice H."/>
            <person name="Bruce D."/>
            <person name="Goodwin L."/>
            <person name="Pitluck S."/>
            <person name="Sims D."/>
            <person name="Brettin T."/>
            <person name="Detter J.C."/>
            <person name="Han C."/>
            <person name="Larimer F."/>
            <person name="Land M."/>
            <person name="Hauser L."/>
            <person name="Kyrpides N."/>
            <person name="Mikhailova N."/>
            <person name="Sayler G.S."/>
        </authorList>
    </citation>
    <scope>NUCLEOTIDE SEQUENCE [LARGE SCALE GENOMIC DNA]</scope>
    <source>
        <strain evidence="2">MZ1T</strain>
    </source>
</reference>
<dbReference type="KEGG" id="tmz:Tmz1t_2745"/>
<gene>
    <name evidence="1" type="ordered locus">Tmz1t_2745</name>
</gene>
<dbReference type="eggNOG" id="COG3514">
    <property type="taxonomic scope" value="Bacteria"/>
</dbReference>
<dbReference type="Proteomes" id="UP000002186">
    <property type="component" value="Chromosome"/>
</dbReference>
<dbReference type="HOGENOM" id="CLU_140900_0_0_4"/>
<keyword evidence="2" id="KW-1185">Reference proteome</keyword>
<sequence>MSGSKTNAMKRKAVLEAVRAIPPAQDFVWDGSDEDDRPAAAVELAAGIDAARRKRGRPVGSGTKEQVAIRIDHDILEAFRAGGPGWQTRMNDALREWVKKHPTP</sequence>
<evidence type="ECO:0000313" key="1">
    <source>
        <dbReference type="EMBL" id="ACR01345.1"/>
    </source>
</evidence>
<dbReference type="Pfam" id="PF14384">
    <property type="entry name" value="BrnA_antitoxin"/>
    <property type="match status" value="1"/>
</dbReference>
<proteinExistence type="predicted"/>
<dbReference type="InterPro" id="IPR025528">
    <property type="entry name" value="BrnA_antitoxin"/>
</dbReference>
<protein>
    <recommendedName>
        <fullName evidence="3">BrnA antitoxin family protein</fullName>
    </recommendedName>
</protein>
<reference evidence="1 2" key="2">
    <citation type="journal article" date="2012" name="Stand. Genomic Sci.">
        <title>Complete genome sequence of Thauera aminoaromatica strain MZ1T.</title>
        <authorList>
            <person name="Jiang K."/>
            <person name="Sanseverino J."/>
            <person name="Chauhan A."/>
            <person name="Lucas S."/>
            <person name="Copeland A."/>
            <person name="Lapidus A."/>
            <person name="Del Rio T.G."/>
            <person name="Dalin E."/>
            <person name="Tice H."/>
            <person name="Bruce D."/>
            <person name="Goodwin L."/>
            <person name="Pitluck S."/>
            <person name="Sims D."/>
            <person name="Brettin T."/>
            <person name="Detter J.C."/>
            <person name="Han C."/>
            <person name="Chang Y.J."/>
            <person name="Larimer F."/>
            <person name="Land M."/>
            <person name="Hauser L."/>
            <person name="Kyrpides N.C."/>
            <person name="Mikhailova N."/>
            <person name="Moser S."/>
            <person name="Jegier P."/>
            <person name="Close D."/>
            <person name="Debruyn J.M."/>
            <person name="Wang Y."/>
            <person name="Layton A.C."/>
            <person name="Allen M.S."/>
            <person name="Sayler G.S."/>
        </authorList>
    </citation>
    <scope>NUCLEOTIDE SEQUENCE [LARGE SCALE GENOMIC DNA]</scope>
    <source>
        <strain evidence="1 2">MZ1T</strain>
    </source>
</reference>
<accession>C4KAB9</accession>
<dbReference type="AlphaFoldDB" id="C4KAB9"/>
<evidence type="ECO:0000313" key="2">
    <source>
        <dbReference type="Proteomes" id="UP000002186"/>
    </source>
</evidence>
<evidence type="ECO:0008006" key="3">
    <source>
        <dbReference type="Google" id="ProtNLM"/>
    </source>
</evidence>
<dbReference type="EMBL" id="CP001281">
    <property type="protein sequence ID" value="ACR01345.1"/>
    <property type="molecule type" value="Genomic_DNA"/>
</dbReference>
<organism evidence="1 2">
    <name type="scientific">Thauera aminoaromatica</name>
    <dbReference type="NCBI Taxonomy" id="164330"/>
    <lineage>
        <taxon>Bacteria</taxon>
        <taxon>Pseudomonadati</taxon>
        <taxon>Pseudomonadota</taxon>
        <taxon>Betaproteobacteria</taxon>
        <taxon>Rhodocyclales</taxon>
        <taxon>Zoogloeaceae</taxon>
        <taxon>Thauera</taxon>
    </lineage>
</organism>